<dbReference type="SUPFAM" id="SSF50998">
    <property type="entry name" value="Quinoprotein alcohol dehydrogenase-like"/>
    <property type="match status" value="1"/>
</dbReference>
<name>A0A7K2INZ2_9ACTN</name>
<reference evidence="2 3" key="1">
    <citation type="journal article" date="2019" name="Nat. Commun.">
        <title>The antimicrobial potential of Streptomyces from insect microbiomes.</title>
        <authorList>
            <person name="Chevrette M.G."/>
            <person name="Carlson C.M."/>
            <person name="Ortega H.E."/>
            <person name="Thomas C."/>
            <person name="Ananiev G.E."/>
            <person name="Barns K.J."/>
            <person name="Book A.J."/>
            <person name="Cagnazzo J."/>
            <person name="Carlos C."/>
            <person name="Flanigan W."/>
            <person name="Grubbs K.J."/>
            <person name="Horn H.A."/>
            <person name="Hoffmann F.M."/>
            <person name="Klassen J.L."/>
            <person name="Knack J.J."/>
            <person name="Lewin G.R."/>
            <person name="McDonald B.R."/>
            <person name="Muller L."/>
            <person name="Melo W.G.P."/>
            <person name="Pinto-Tomas A.A."/>
            <person name="Schmitz A."/>
            <person name="Wendt-Pienkowski E."/>
            <person name="Wildman S."/>
            <person name="Zhao M."/>
            <person name="Zhang F."/>
            <person name="Bugni T.S."/>
            <person name="Andes D.R."/>
            <person name="Pupo M.T."/>
            <person name="Currie C.R."/>
        </authorList>
    </citation>
    <scope>NUCLEOTIDE SEQUENCE [LARGE SCALE GENOMIC DNA]</scope>
    <source>
        <strain evidence="2 3">SID5840</strain>
    </source>
</reference>
<proteinExistence type="predicted"/>
<evidence type="ECO:0000313" key="3">
    <source>
        <dbReference type="Proteomes" id="UP000467124"/>
    </source>
</evidence>
<dbReference type="InterPro" id="IPR011047">
    <property type="entry name" value="Quinoprotein_ADH-like_sf"/>
</dbReference>
<dbReference type="Pfam" id="PF13360">
    <property type="entry name" value="PQQ_2"/>
    <property type="match status" value="1"/>
</dbReference>
<comment type="caution">
    <text evidence="2">The sequence shown here is derived from an EMBL/GenBank/DDBJ whole genome shotgun (WGS) entry which is preliminary data.</text>
</comment>
<organism evidence="2 3">
    <name type="scientific">Nocardiopsis alba</name>
    <dbReference type="NCBI Taxonomy" id="53437"/>
    <lineage>
        <taxon>Bacteria</taxon>
        <taxon>Bacillati</taxon>
        <taxon>Actinomycetota</taxon>
        <taxon>Actinomycetes</taxon>
        <taxon>Streptosporangiales</taxon>
        <taxon>Nocardiopsidaceae</taxon>
        <taxon>Nocardiopsis</taxon>
    </lineage>
</organism>
<sequence length="414" mass="43737">MIVPSNAGRAVVLAVTLLVGACAPPGTEDAAVRLVDDPALPPPEVSVSPPPPLRGEPLWTAPFTSEPKATESMFIGMSQGTAGERLRFLAVDAEGRTRWAAERDPECTGFAIAHDPRDGSEPVVLLDKEKDPEGGLLATVTTASAFDPDDGGRVWGPVDVPGTLVGPGLIFAAVQGSVMSDRTGPKVALDPATGSVIADEERGETPLHEYRGMVLTRSADTLRTIDSTGGTLWEHTDLEIPPLWEEPGVRVGPGPRPTDGTTAAVALEWTSEAEGILGYSVHDLATGHLLLTLAESRNPVLLDAGRGRTVVVASPVDEPESRYAFRLDDAREAPVRLGRVGDDERPRALVASTLYLAGEGSYRTLDVRTGATGEEWRDAGEPPVAALENGPAIMGVETTDRTRVFTALATDRTR</sequence>
<feature type="domain" description="Pyrrolo-quinoline quinone repeat" evidence="1">
    <location>
        <begin position="143"/>
        <end position="239"/>
    </location>
</feature>
<dbReference type="AlphaFoldDB" id="A0A7K2INZ2"/>
<gene>
    <name evidence="2" type="ORF">GTW20_05260</name>
</gene>
<dbReference type="Proteomes" id="UP000467124">
    <property type="component" value="Unassembled WGS sequence"/>
</dbReference>
<evidence type="ECO:0000259" key="1">
    <source>
        <dbReference type="Pfam" id="PF13360"/>
    </source>
</evidence>
<dbReference type="InterPro" id="IPR002372">
    <property type="entry name" value="PQQ_rpt_dom"/>
</dbReference>
<accession>A0A7K2INZ2</accession>
<evidence type="ECO:0000313" key="2">
    <source>
        <dbReference type="EMBL" id="MYR31692.1"/>
    </source>
</evidence>
<protein>
    <submittedName>
        <fullName evidence="2">PQQ-binding-like beta-propeller repeat protein</fullName>
    </submittedName>
</protein>
<dbReference type="EMBL" id="WWHY01000001">
    <property type="protein sequence ID" value="MYR31692.1"/>
    <property type="molecule type" value="Genomic_DNA"/>
</dbReference>